<sequence>MRSVRVDWLTLPEHMLSLISEKLFCNIKDYVRFGAVCRSWLSIYTENRHHLPRQLPMLMIPTDDDHTHTRSFYSLTKKRVLNFQAPVAHNLLCRGSCHGWLVTVDRVTINVESI</sequence>
<dbReference type="PANTHER" id="PTHR44586">
    <property type="entry name" value="F-BOX DOMAIN CONTAINING PROTEIN, EXPRESSED"/>
    <property type="match status" value="1"/>
</dbReference>
<dbReference type="OrthoDB" id="1519185at2759"/>
<dbReference type="PANTHER" id="PTHR44586:SF25">
    <property type="entry name" value="(WILD MALAYSIAN BANANA) HYPOTHETICAL PROTEIN"/>
    <property type="match status" value="1"/>
</dbReference>
<protein>
    <submittedName>
        <fullName evidence="1">Uncharacterized protein</fullName>
    </submittedName>
</protein>
<dbReference type="InterPro" id="IPR036047">
    <property type="entry name" value="F-box-like_dom_sf"/>
</dbReference>
<accession>A0A7J6VI65</accession>
<dbReference type="SUPFAM" id="SSF81383">
    <property type="entry name" value="F-box domain"/>
    <property type="match status" value="1"/>
</dbReference>
<gene>
    <name evidence="1" type="ORF">FRX31_026419</name>
</gene>
<evidence type="ECO:0000313" key="1">
    <source>
        <dbReference type="EMBL" id="KAF5183992.1"/>
    </source>
</evidence>
<keyword evidence="2" id="KW-1185">Reference proteome</keyword>
<dbReference type="EMBL" id="JABWDY010032691">
    <property type="protein sequence ID" value="KAF5183992.1"/>
    <property type="molecule type" value="Genomic_DNA"/>
</dbReference>
<reference evidence="1 2" key="1">
    <citation type="submission" date="2020-06" db="EMBL/GenBank/DDBJ databases">
        <title>Transcriptomic and genomic resources for Thalictrum thalictroides and T. hernandezii: Facilitating candidate gene discovery in an emerging model plant lineage.</title>
        <authorList>
            <person name="Arias T."/>
            <person name="Riano-Pachon D.M."/>
            <person name="Di Stilio V.S."/>
        </authorList>
    </citation>
    <scope>NUCLEOTIDE SEQUENCE [LARGE SCALE GENOMIC DNA]</scope>
    <source>
        <strain evidence="2">cv. WT478/WT964</strain>
        <tissue evidence="1">Leaves</tissue>
    </source>
</reference>
<organism evidence="1 2">
    <name type="scientific">Thalictrum thalictroides</name>
    <name type="common">Rue-anemone</name>
    <name type="synonym">Anemone thalictroides</name>
    <dbReference type="NCBI Taxonomy" id="46969"/>
    <lineage>
        <taxon>Eukaryota</taxon>
        <taxon>Viridiplantae</taxon>
        <taxon>Streptophyta</taxon>
        <taxon>Embryophyta</taxon>
        <taxon>Tracheophyta</taxon>
        <taxon>Spermatophyta</taxon>
        <taxon>Magnoliopsida</taxon>
        <taxon>Ranunculales</taxon>
        <taxon>Ranunculaceae</taxon>
        <taxon>Thalictroideae</taxon>
        <taxon>Thalictrum</taxon>
    </lineage>
</organism>
<comment type="caution">
    <text evidence="1">The sequence shown here is derived from an EMBL/GenBank/DDBJ whole genome shotgun (WGS) entry which is preliminary data.</text>
</comment>
<dbReference type="Gene3D" id="1.20.1280.50">
    <property type="match status" value="1"/>
</dbReference>
<evidence type="ECO:0000313" key="2">
    <source>
        <dbReference type="Proteomes" id="UP000554482"/>
    </source>
</evidence>
<name>A0A7J6VI65_THATH</name>
<dbReference type="Proteomes" id="UP000554482">
    <property type="component" value="Unassembled WGS sequence"/>
</dbReference>
<proteinExistence type="predicted"/>
<dbReference type="AlphaFoldDB" id="A0A7J6VI65"/>